<dbReference type="EMBL" id="PQWO01000002">
    <property type="protein sequence ID" value="PZD74953.1"/>
    <property type="molecule type" value="Genomic_DNA"/>
</dbReference>
<comment type="caution">
    <text evidence="1">The sequence shown here is derived from an EMBL/GenBank/DDBJ whole genome shotgun (WGS) entry which is preliminary data.</text>
</comment>
<protein>
    <recommendedName>
        <fullName evidence="3">DUF2949 domain-containing protein</fullName>
    </recommendedName>
</protein>
<dbReference type="Proteomes" id="UP000248857">
    <property type="component" value="Unassembled WGS sequence"/>
</dbReference>
<evidence type="ECO:0000313" key="1">
    <source>
        <dbReference type="EMBL" id="PZD74953.1"/>
    </source>
</evidence>
<gene>
    <name evidence="1" type="ORF">C1752_01072</name>
</gene>
<sequence>MKHRYQAQLIQFLQTELSVPASAINTALRQYHSTHAPLPMVLWHYGLITLDQLDRTFDWLESA</sequence>
<proteinExistence type="predicted"/>
<reference evidence="1 2" key="1">
    <citation type="journal article" date="2018" name="Sci. Rep.">
        <title>A novel species of the marine cyanobacterium Acaryochloris with a unique pigment content and lifestyle.</title>
        <authorList>
            <person name="Partensky F."/>
            <person name="Six C."/>
            <person name="Ratin M."/>
            <person name="Garczarek L."/>
            <person name="Vaulot D."/>
            <person name="Probert I."/>
            <person name="Calteau A."/>
            <person name="Gourvil P."/>
            <person name="Marie D."/>
            <person name="Grebert T."/>
            <person name="Bouchier C."/>
            <person name="Le Panse S."/>
            <person name="Gachenot M."/>
            <person name="Rodriguez F."/>
            <person name="Garrido J.L."/>
        </authorList>
    </citation>
    <scope>NUCLEOTIDE SEQUENCE [LARGE SCALE GENOMIC DNA]</scope>
    <source>
        <strain evidence="1 2">RCC1774</strain>
    </source>
</reference>
<dbReference type="InterPro" id="IPR021336">
    <property type="entry name" value="DUF2949"/>
</dbReference>
<dbReference type="RefSeq" id="WP_110985012.1">
    <property type="nucleotide sequence ID" value="NZ_CAWNWM010000002.1"/>
</dbReference>
<accession>A0A2W1JNP7</accession>
<organism evidence="1 2">
    <name type="scientific">Acaryochloris thomasi RCC1774</name>
    <dbReference type="NCBI Taxonomy" id="1764569"/>
    <lineage>
        <taxon>Bacteria</taxon>
        <taxon>Bacillati</taxon>
        <taxon>Cyanobacteriota</taxon>
        <taxon>Cyanophyceae</taxon>
        <taxon>Acaryochloridales</taxon>
        <taxon>Acaryochloridaceae</taxon>
        <taxon>Acaryochloris</taxon>
        <taxon>Acaryochloris thomasi</taxon>
    </lineage>
</organism>
<dbReference type="OrthoDB" id="433602at2"/>
<evidence type="ECO:0000313" key="2">
    <source>
        <dbReference type="Proteomes" id="UP000248857"/>
    </source>
</evidence>
<keyword evidence="2" id="KW-1185">Reference proteome</keyword>
<name>A0A2W1JNP7_9CYAN</name>
<evidence type="ECO:0008006" key="3">
    <source>
        <dbReference type="Google" id="ProtNLM"/>
    </source>
</evidence>
<dbReference type="Pfam" id="PF11165">
    <property type="entry name" value="DUF2949"/>
    <property type="match status" value="1"/>
</dbReference>
<dbReference type="AlphaFoldDB" id="A0A2W1JNP7"/>